<dbReference type="AlphaFoldDB" id="A0AAD3NF55"/>
<dbReference type="Proteomes" id="UP001279410">
    <property type="component" value="Unassembled WGS sequence"/>
</dbReference>
<name>A0AAD3NF55_LATJO</name>
<accession>A0AAD3NF55</accession>
<comment type="caution">
    <text evidence="2">The sequence shown here is derived from an EMBL/GenBank/DDBJ whole genome shotgun (WGS) entry which is preliminary data.</text>
</comment>
<gene>
    <name evidence="2" type="ORF">AKAME5_002473200</name>
</gene>
<feature type="region of interest" description="Disordered" evidence="1">
    <location>
        <begin position="27"/>
        <end position="53"/>
    </location>
</feature>
<evidence type="ECO:0000313" key="2">
    <source>
        <dbReference type="EMBL" id="GLD73407.1"/>
    </source>
</evidence>
<evidence type="ECO:0000313" key="3">
    <source>
        <dbReference type="Proteomes" id="UP001279410"/>
    </source>
</evidence>
<sequence>MSLLARTHPPSSKTQRCHEGLCKPCAMNLSQNRPPQNPEEKGETEEGTVSKSEISLVYEIAPQEELVLPT</sequence>
<proteinExistence type="predicted"/>
<keyword evidence="3" id="KW-1185">Reference proteome</keyword>
<protein>
    <submittedName>
        <fullName evidence="2">Double-stranded RNA-binding protein Staufen homolog 2</fullName>
    </submittedName>
</protein>
<dbReference type="EMBL" id="BRZM01001560">
    <property type="protein sequence ID" value="GLD73407.1"/>
    <property type="molecule type" value="Genomic_DNA"/>
</dbReference>
<organism evidence="2 3">
    <name type="scientific">Lates japonicus</name>
    <name type="common">Japanese lates</name>
    <dbReference type="NCBI Taxonomy" id="270547"/>
    <lineage>
        <taxon>Eukaryota</taxon>
        <taxon>Metazoa</taxon>
        <taxon>Chordata</taxon>
        <taxon>Craniata</taxon>
        <taxon>Vertebrata</taxon>
        <taxon>Euteleostomi</taxon>
        <taxon>Actinopterygii</taxon>
        <taxon>Neopterygii</taxon>
        <taxon>Teleostei</taxon>
        <taxon>Neoteleostei</taxon>
        <taxon>Acanthomorphata</taxon>
        <taxon>Carangaria</taxon>
        <taxon>Carangaria incertae sedis</taxon>
        <taxon>Centropomidae</taxon>
        <taxon>Lates</taxon>
    </lineage>
</organism>
<reference evidence="2" key="1">
    <citation type="submission" date="2022-08" db="EMBL/GenBank/DDBJ databases">
        <title>Genome sequencing of akame (Lates japonicus).</title>
        <authorList>
            <person name="Hashiguchi Y."/>
            <person name="Takahashi H."/>
        </authorList>
    </citation>
    <scope>NUCLEOTIDE SEQUENCE</scope>
    <source>
        <strain evidence="2">Kochi</strain>
    </source>
</reference>
<evidence type="ECO:0000256" key="1">
    <source>
        <dbReference type="SAM" id="MobiDB-lite"/>
    </source>
</evidence>